<comment type="subcellular location">
    <subcellularLocation>
        <location evidence="1">Cell outer membrane</location>
    </subcellularLocation>
</comment>
<dbReference type="GO" id="GO:0009279">
    <property type="term" value="C:cell outer membrane"/>
    <property type="evidence" value="ECO:0007669"/>
    <property type="project" value="UniProtKB-SubCell"/>
</dbReference>
<name>Q2IN19_ANADE</name>
<dbReference type="STRING" id="290397.Adeh_0427"/>
<feature type="region of interest" description="Disordered" evidence="9">
    <location>
        <begin position="15"/>
        <end position="44"/>
    </location>
</feature>
<dbReference type="Pfam" id="PF02321">
    <property type="entry name" value="OEP"/>
    <property type="match status" value="2"/>
</dbReference>
<dbReference type="AlphaFoldDB" id="Q2IN19"/>
<keyword evidence="4" id="KW-1134">Transmembrane beta strand</keyword>
<keyword evidence="8" id="KW-0175">Coiled coil</keyword>
<sequence length="455" mass="48198">MNALITAALALALAQAPETPSTPTSPPAPEGAPAAAPGQPAPGALPVLTLDDALATAAAQNLDLKAAQARLRQADELSWKAWSGYLPQVTASGTYTRNETEAVLPAGSLGPGSPKITIQAQDQLNGLVEATQALLAPQLLFAIPNANRGEEIARLNVETARREVLFGVAQAYYGAASLRRAMEVSERLLEIAARQEKDARVRYQAGAIAKVGLLRAEIDRARAEQDVKRSQNAFASARIALATLLDRRPDFDVVDPPEPVLAGDADALVAAALRDRPDVQAARVNVELQRGVRNQAVARYLPNLGAFGRYTLANEAGFTGTNHAWAAGLALQWKVLDGGLRESDIREANAKIDEANASSASAELKARQEVEQAYLDMESARANAAKAKEQRDLAAENQRLVDVAFRAGTATAVEQADATAQLRTAEVGQITESLTAQLAALRVLKAAGAFHPTRR</sequence>
<evidence type="ECO:0000256" key="7">
    <source>
        <dbReference type="ARBA" id="ARBA00023237"/>
    </source>
</evidence>
<evidence type="ECO:0000256" key="6">
    <source>
        <dbReference type="ARBA" id="ARBA00023136"/>
    </source>
</evidence>
<dbReference type="InterPro" id="IPR051906">
    <property type="entry name" value="TolC-like"/>
</dbReference>
<evidence type="ECO:0000256" key="9">
    <source>
        <dbReference type="SAM" id="MobiDB-lite"/>
    </source>
</evidence>
<evidence type="ECO:0000313" key="11">
    <source>
        <dbReference type="Proteomes" id="UP000001935"/>
    </source>
</evidence>
<dbReference type="GO" id="GO:0015562">
    <property type="term" value="F:efflux transmembrane transporter activity"/>
    <property type="evidence" value="ECO:0007669"/>
    <property type="project" value="InterPro"/>
</dbReference>
<accession>Q2IN19</accession>
<dbReference type="SUPFAM" id="SSF56954">
    <property type="entry name" value="Outer membrane efflux proteins (OEP)"/>
    <property type="match status" value="1"/>
</dbReference>
<dbReference type="PANTHER" id="PTHR30026">
    <property type="entry name" value="OUTER MEMBRANE PROTEIN TOLC"/>
    <property type="match status" value="1"/>
</dbReference>
<reference evidence="10" key="1">
    <citation type="submission" date="2006-01" db="EMBL/GenBank/DDBJ databases">
        <title>Complete sequence of Anaeromyxobacter dehalogenans 2CP-C.</title>
        <authorList>
            <consortium name="US DOE Joint Genome Institute"/>
            <person name="Copeland A."/>
            <person name="Lucas S."/>
            <person name="Lapidus A."/>
            <person name="Barry K."/>
            <person name="Detter J.C."/>
            <person name="Glavina T."/>
            <person name="Hammon N."/>
            <person name="Israni S."/>
            <person name="Pitluck S."/>
            <person name="Brettin T."/>
            <person name="Bruce D."/>
            <person name="Han C."/>
            <person name="Tapia R."/>
            <person name="Gilna P."/>
            <person name="Kiss H."/>
            <person name="Schmutz J."/>
            <person name="Larimer F."/>
            <person name="Land M."/>
            <person name="Kyrpides N."/>
            <person name="Anderson I."/>
            <person name="Sanford R.A."/>
            <person name="Ritalahti K.M."/>
            <person name="Thomas H.S."/>
            <person name="Kirby J.R."/>
            <person name="Zhulin I.B."/>
            <person name="Loeffler F.E."/>
            <person name="Richardson P."/>
        </authorList>
    </citation>
    <scope>NUCLEOTIDE SEQUENCE</scope>
    <source>
        <strain evidence="10">2CP-C</strain>
    </source>
</reference>
<comment type="similarity">
    <text evidence="2">Belongs to the outer membrane factor (OMF) (TC 1.B.17) family.</text>
</comment>
<dbReference type="eggNOG" id="COG1538">
    <property type="taxonomic scope" value="Bacteria"/>
</dbReference>
<dbReference type="OrthoDB" id="21543at2"/>
<dbReference type="InterPro" id="IPR003423">
    <property type="entry name" value="OMP_efflux"/>
</dbReference>
<evidence type="ECO:0000256" key="5">
    <source>
        <dbReference type="ARBA" id="ARBA00022692"/>
    </source>
</evidence>
<evidence type="ECO:0000256" key="4">
    <source>
        <dbReference type="ARBA" id="ARBA00022452"/>
    </source>
</evidence>
<dbReference type="Gene3D" id="1.20.1600.10">
    <property type="entry name" value="Outer membrane efflux proteins (OEP)"/>
    <property type="match status" value="1"/>
</dbReference>
<evidence type="ECO:0000256" key="1">
    <source>
        <dbReference type="ARBA" id="ARBA00004442"/>
    </source>
</evidence>
<keyword evidence="7" id="KW-0998">Cell outer membrane</keyword>
<dbReference type="EMBL" id="CP000251">
    <property type="protein sequence ID" value="ABC80203.1"/>
    <property type="molecule type" value="Genomic_DNA"/>
</dbReference>
<feature type="compositionally biased region" description="Low complexity" evidence="9">
    <location>
        <begin position="31"/>
        <end position="44"/>
    </location>
</feature>
<gene>
    <name evidence="10" type="ordered locus">Adeh_0427</name>
</gene>
<keyword evidence="3" id="KW-0813">Transport</keyword>
<dbReference type="Proteomes" id="UP000001935">
    <property type="component" value="Chromosome"/>
</dbReference>
<evidence type="ECO:0000256" key="3">
    <source>
        <dbReference type="ARBA" id="ARBA00022448"/>
    </source>
</evidence>
<keyword evidence="6" id="KW-0472">Membrane</keyword>
<organism evidence="10 11">
    <name type="scientific">Anaeromyxobacter dehalogenans (strain 2CP-C)</name>
    <dbReference type="NCBI Taxonomy" id="290397"/>
    <lineage>
        <taxon>Bacteria</taxon>
        <taxon>Pseudomonadati</taxon>
        <taxon>Myxococcota</taxon>
        <taxon>Myxococcia</taxon>
        <taxon>Myxococcales</taxon>
        <taxon>Cystobacterineae</taxon>
        <taxon>Anaeromyxobacteraceae</taxon>
        <taxon>Anaeromyxobacter</taxon>
    </lineage>
</organism>
<evidence type="ECO:0000313" key="10">
    <source>
        <dbReference type="EMBL" id="ABC80203.1"/>
    </source>
</evidence>
<dbReference type="RefSeq" id="WP_011419486.1">
    <property type="nucleotide sequence ID" value="NC_007760.1"/>
</dbReference>
<evidence type="ECO:0000256" key="8">
    <source>
        <dbReference type="SAM" id="Coils"/>
    </source>
</evidence>
<protein>
    <submittedName>
        <fullName evidence="10">Outer membrane efflux protein</fullName>
    </submittedName>
</protein>
<proteinExistence type="inferred from homology"/>
<keyword evidence="5" id="KW-0812">Transmembrane</keyword>
<dbReference type="HOGENOM" id="CLU_012817_10_6_7"/>
<evidence type="ECO:0000256" key="2">
    <source>
        <dbReference type="ARBA" id="ARBA00007613"/>
    </source>
</evidence>
<dbReference type="GO" id="GO:1990281">
    <property type="term" value="C:efflux pump complex"/>
    <property type="evidence" value="ECO:0007669"/>
    <property type="project" value="TreeGrafter"/>
</dbReference>
<dbReference type="GO" id="GO:0015288">
    <property type="term" value="F:porin activity"/>
    <property type="evidence" value="ECO:0007669"/>
    <property type="project" value="TreeGrafter"/>
</dbReference>
<dbReference type="PANTHER" id="PTHR30026:SF20">
    <property type="entry name" value="OUTER MEMBRANE PROTEIN TOLC"/>
    <property type="match status" value="1"/>
</dbReference>
<feature type="coiled-coil region" evidence="8">
    <location>
        <begin position="345"/>
        <end position="397"/>
    </location>
</feature>
<dbReference type="KEGG" id="ade:Adeh_0427"/>